<dbReference type="Proteomes" id="UP000828251">
    <property type="component" value="Unassembled WGS sequence"/>
</dbReference>
<dbReference type="CDD" id="cd09272">
    <property type="entry name" value="RNase_HI_RT_Ty1"/>
    <property type="match status" value="1"/>
</dbReference>
<accession>A0A9D3W0M7</accession>
<protein>
    <recommendedName>
        <fullName evidence="3">Reverse transcriptase Ty1/copia-type domain-containing protein</fullName>
    </recommendedName>
</protein>
<dbReference type="AlphaFoldDB" id="A0A9D3W0M7"/>
<evidence type="ECO:0000313" key="2">
    <source>
        <dbReference type="Proteomes" id="UP000828251"/>
    </source>
</evidence>
<reference evidence="1 2" key="1">
    <citation type="journal article" date="2021" name="Plant Biotechnol. J.">
        <title>Multi-omics assisted identification of the key and species-specific regulatory components of drought-tolerant mechanisms in Gossypium stocksii.</title>
        <authorList>
            <person name="Yu D."/>
            <person name="Ke L."/>
            <person name="Zhang D."/>
            <person name="Wu Y."/>
            <person name="Sun Y."/>
            <person name="Mei J."/>
            <person name="Sun J."/>
            <person name="Sun Y."/>
        </authorList>
    </citation>
    <scope>NUCLEOTIDE SEQUENCE [LARGE SCALE GENOMIC DNA]</scope>
    <source>
        <strain evidence="2">cv. E1</strain>
        <tissue evidence="1">Leaf</tissue>
    </source>
</reference>
<name>A0A9D3W0M7_9ROSI</name>
<proteinExistence type="predicted"/>
<dbReference type="OrthoDB" id="1002352at2759"/>
<dbReference type="EMBL" id="JAIQCV010000004">
    <property type="protein sequence ID" value="KAH1106412.1"/>
    <property type="molecule type" value="Genomic_DNA"/>
</dbReference>
<evidence type="ECO:0000313" key="1">
    <source>
        <dbReference type="EMBL" id="KAH1106412.1"/>
    </source>
</evidence>
<comment type="caution">
    <text evidence="1">The sequence shown here is derived from an EMBL/GenBank/DDBJ whole genome shotgun (WGS) entry which is preliminary data.</text>
</comment>
<sequence>MKDLGKTKFCLGLQIEHLKDGIHVHQSTYTKKILNKFYMDKAQAHPLSTSMVVRLLDVNKDQFRPYENDEEFLGSEVPYLSTIGALMYLANNTRLDVAFAENMPTILYEDNATCIAQLKGGYIKGDRTKHISPKLFFTHDLEKKDDIEVQQICSSDNLADLFTKKLPTSTFKRLRNKIGMRQLKDIM</sequence>
<keyword evidence="2" id="KW-1185">Reference proteome</keyword>
<evidence type="ECO:0008006" key="3">
    <source>
        <dbReference type="Google" id="ProtNLM"/>
    </source>
</evidence>
<organism evidence="1 2">
    <name type="scientific">Gossypium stocksii</name>
    <dbReference type="NCBI Taxonomy" id="47602"/>
    <lineage>
        <taxon>Eukaryota</taxon>
        <taxon>Viridiplantae</taxon>
        <taxon>Streptophyta</taxon>
        <taxon>Embryophyta</taxon>
        <taxon>Tracheophyta</taxon>
        <taxon>Spermatophyta</taxon>
        <taxon>Magnoliopsida</taxon>
        <taxon>eudicotyledons</taxon>
        <taxon>Gunneridae</taxon>
        <taxon>Pentapetalae</taxon>
        <taxon>rosids</taxon>
        <taxon>malvids</taxon>
        <taxon>Malvales</taxon>
        <taxon>Malvaceae</taxon>
        <taxon>Malvoideae</taxon>
        <taxon>Gossypium</taxon>
    </lineage>
</organism>
<gene>
    <name evidence="1" type="ORF">J1N35_010180</name>
</gene>